<dbReference type="SUPFAM" id="SSF49785">
    <property type="entry name" value="Galactose-binding domain-like"/>
    <property type="match status" value="1"/>
</dbReference>
<feature type="signal peptide" evidence="2">
    <location>
        <begin position="1"/>
        <end position="27"/>
    </location>
</feature>
<dbReference type="NCBIfam" id="TIGR00976">
    <property type="entry name" value="CocE_NonD"/>
    <property type="match status" value="1"/>
</dbReference>
<evidence type="ECO:0000313" key="5">
    <source>
        <dbReference type="Proteomes" id="UP001165124"/>
    </source>
</evidence>
<dbReference type="AlphaFoldDB" id="A0A9W6UXZ1"/>
<sequence length="633" mass="68142">MRPATRWTAPLAAAALAFTAGTAPVHAAPAVDPAVAPAARTAAVPAAWAPSGWTPRPAVYEVATERDVTLTMSDGVRLVADVRRPARDGRPVPGRFPVIVTMTPYNKSLPGANMASDHLVRRGYVQVIVDVRGTGGSQGRWEAFSAREQRDGAEAVAWAASRERPWSDGRVGMVGASYGAINQLFTAAQRPRGLKALFPVVPMGDAYRDVIGTGGQLGLGFVPMWLAAVSVTGLLPPTYAGADPARAARVLREHFGNIADFQIAMLLDALAGGDKAFDGPFYRTRSPLEIVDRVDVPTFIVGGEFDIFQRSEPMLYQRLARRVPARFVYGPWYHIDGASPALGVTIPGTPVPPGPSLQDLMLRWFDRYVRDVPDPALDRDVPPVTYFENGSGRWVKTAQWPPAGTRYQAFRLSGRAAPGRPGALTTGQATGGPDHVPWNPFAGLCTRSTVQWAGAGLLKYLDLSCEHDNSSNDALGVVYDLPVRRPLRLAGPINAHLVVSGSARDGQLTVRVEDVAPDGTATQLTSGWQVLSLRALDEARTVRRDGLIVQPYHPYTRASAKAMPKNTPVAVDVEVFPIAAEIKPGHRLRVSIQTGDFPHLFPPLPQLGRSIGKGVKIWHDPAHPSWVALPVTP</sequence>
<dbReference type="InterPro" id="IPR000383">
    <property type="entry name" value="Xaa-Pro-like_dom"/>
</dbReference>
<keyword evidence="5" id="KW-1185">Reference proteome</keyword>
<dbReference type="PANTHER" id="PTHR43056">
    <property type="entry name" value="PEPTIDASE S9 PROLYL OLIGOPEPTIDASE"/>
    <property type="match status" value="1"/>
</dbReference>
<dbReference type="Pfam" id="PF02129">
    <property type="entry name" value="Peptidase_S15"/>
    <property type="match status" value="1"/>
</dbReference>
<dbReference type="Gene3D" id="3.40.50.1820">
    <property type="entry name" value="alpha/beta hydrolase"/>
    <property type="match status" value="1"/>
</dbReference>
<keyword evidence="1" id="KW-0378">Hydrolase</keyword>
<dbReference type="Gene3D" id="2.60.120.260">
    <property type="entry name" value="Galactose-binding domain-like"/>
    <property type="match status" value="1"/>
</dbReference>
<dbReference type="Gene3D" id="1.10.3020.10">
    <property type="entry name" value="alpha-amino acid ester hydrolase ( Helical cap domain)"/>
    <property type="match status" value="1"/>
</dbReference>
<proteinExistence type="predicted"/>
<evidence type="ECO:0000256" key="2">
    <source>
        <dbReference type="SAM" id="SignalP"/>
    </source>
</evidence>
<reference evidence="4" key="1">
    <citation type="submission" date="2023-02" db="EMBL/GenBank/DDBJ databases">
        <title>Actinomadura rubrobrunea NBRC 14622.</title>
        <authorList>
            <person name="Ichikawa N."/>
            <person name="Sato H."/>
            <person name="Tonouchi N."/>
        </authorList>
    </citation>
    <scope>NUCLEOTIDE SEQUENCE</scope>
    <source>
        <strain evidence="4">NBRC 14622</strain>
    </source>
</reference>
<evidence type="ECO:0000313" key="4">
    <source>
        <dbReference type="EMBL" id="GLW66648.1"/>
    </source>
</evidence>
<organism evidence="4 5">
    <name type="scientific">Actinomadura rubrobrunea</name>
    <dbReference type="NCBI Taxonomy" id="115335"/>
    <lineage>
        <taxon>Bacteria</taxon>
        <taxon>Bacillati</taxon>
        <taxon>Actinomycetota</taxon>
        <taxon>Actinomycetes</taxon>
        <taxon>Streptosporangiales</taxon>
        <taxon>Thermomonosporaceae</taxon>
        <taxon>Actinomadura</taxon>
    </lineage>
</organism>
<protein>
    <submittedName>
        <fullName evidence="4">Peptidase</fullName>
    </submittedName>
</protein>
<dbReference type="EMBL" id="BSRZ01000016">
    <property type="protein sequence ID" value="GLW66648.1"/>
    <property type="molecule type" value="Genomic_DNA"/>
</dbReference>
<keyword evidence="2" id="KW-0732">Signal</keyword>
<dbReference type="InterPro" id="IPR013736">
    <property type="entry name" value="Xaa-Pro_dipept_C"/>
</dbReference>
<feature type="domain" description="Xaa-Pro dipeptidyl-peptidase C-terminal" evidence="3">
    <location>
        <begin position="362"/>
        <end position="628"/>
    </location>
</feature>
<dbReference type="GO" id="GO:0008239">
    <property type="term" value="F:dipeptidyl-peptidase activity"/>
    <property type="evidence" value="ECO:0007669"/>
    <property type="project" value="InterPro"/>
</dbReference>
<feature type="chain" id="PRO_5040869218" evidence="2">
    <location>
        <begin position="28"/>
        <end position="633"/>
    </location>
</feature>
<dbReference type="Pfam" id="PF08530">
    <property type="entry name" value="PepX_C"/>
    <property type="match status" value="1"/>
</dbReference>
<dbReference type="RefSeq" id="WP_067908033.1">
    <property type="nucleotide sequence ID" value="NZ_BSRZ01000016.1"/>
</dbReference>
<gene>
    <name evidence="4" type="ORF">Arub01_48920</name>
</gene>
<dbReference type="Proteomes" id="UP001165124">
    <property type="component" value="Unassembled WGS sequence"/>
</dbReference>
<comment type="caution">
    <text evidence="4">The sequence shown here is derived from an EMBL/GenBank/DDBJ whole genome shotgun (WGS) entry which is preliminary data.</text>
</comment>
<dbReference type="PANTHER" id="PTHR43056:SF10">
    <property type="entry name" value="COCE_NOND FAMILY, PUTATIVE (AFU_ORTHOLOGUE AFUA_7G00600)-RELATED"/>
    <property type="match status" value="1"/>
</dbReference>
<dbReference type="SUPFAM" id="SSF53474">
    <property type="entry name" value="alpha/beta-Hydrolases"/>
    <property type="match status" value="1"/>
</dbReference>
<accession>A0A9W6UXZ1</accession>
<dbReference type="InterPro" id="IPR008979">
    <property type="entry name" value="Galactose-bd-like_sf"/>
</dbReference>
<dbReference type="InterPro" id="IPR029058">
    <property type="entry name" value="AB_hydrolase_fold"/>
</dbReference>
<dbReference type="SMART" id="SM00939">
    <property type="entry name" value="PepX_C"/>
    <property type="match status" value="1"/>
</dbReference>
<dbReference type="InterPro" id="IPR005674">
    <property type="entry name" value="CocE/Ser_esterase"/>
</dbReference>
<evidence type="ECO:0000256" key="1">
    <source>
        <dbReference type="ARBA" id="ARBA00022801"/>
    </source>
</evidence>
<evidence type="ECO:0000259" key="3">
    <source>
        <dbReference type="SMART" id="SM00939"/>
    </source>
</evidence>
<name>A0A9W6UXZ1_9ACTN</name>
<dbReference type="InterPro" id="IPR050585">
    <property type="entry name" value="Xaa-Pro_dipeptidyl-ppase/CocE"/>
</dbReference>